<dbReference type="AlphaFoldDB" id="A0A1E5IQV5"/>
<evidence type="ECO:0000259" key="2">
    <source>
        <dbReference type="Pfam" id="PF00497"/>
    </source>
</evidence>
<reference evidence="3 4" key="1">
    <citation type="submission" date="2016-07" db="EMBL/GenBank/DDBJ databases">
        <title>Whole-genome of two Shewanella species isolated from a digestive organ of sea cucumber Apostichopus japonicus Selenka 1867.</title>
        <authorList>
            <person name="Hong H.-H."/>
            <person name="Choi H."/>
            <person name="Cheon S."/>
            <person name="Oh J.-S."/>
            <person name="Lee H.-G."/>
            <person name="Park C."/>
        </authorList>
    </citation>
    <scope>NUCLEOTIDE SEQUENCE [LARGE SCALE GENOMIC DNA]</scope>
    <source>
        <strain evidence="3 4">CSB03KR</strain>
    </source>
</reference>
<proteinExistence type="predicted"/>
<dbReference type="InterPro" id="IPR001638">
    <property type="entry name" value="Solute-binding_3/MltF_N"/>
</dbReference>
<evidence type="ECO:0000313" key="4">
    <source>
        <dbReference type="Proteomes" id="UP000095230"/>
    </source>
</evidence>
<sequence length="247" mass="28754">MIFNNLIRIAKPYCYALYSLFFVSGFATATDSEFPNHITIATQHWPPYQQEVNGIQTGFSIHALRCVMAKMKQRYKVVFVPWGRAQNGVKTGQYDAFFAASQNEWRDEFAVLSNTFIEQKWKFYLHKDSTLSTDIDSLKASAVFGTRIHSNTDHWLHKNEFQKIRQFGSIEQLVKLLSNKRIDAIMENALLFEEEVLKAGYTMSDFKVIENMDYNLGVYFSKRLLKKYPQFLSTFNKNTNACIYAHD</sequence>
<feature type="chain" id="PRO_5009178982" description="Solute-binding protein family 3/N-terminal domain-containing protein" evidence="1">
    <location>
        <begin position="30"/>
        <end position="247"/>
    </location>
</feature>
<evidence type="ECO:0000313" key="3">
    <source>
        <dbReference type="EMBL" id="OEG72438.1"/>
    </source>
</evidence>
<dbReference type="EMBL" id="MCBT01000048">
    <property type="protein sequence ID" value="OEG72438.1"/>
    <property type="molecule type" value="Genomic_DNA"/>
</dbReference>
<dbReference type="Pfam" id="PF00497">
    <property type="entry name" value="SBP_bac_3"/>
    <property type="match status" value="1"/>
</dbReference>
<dbReference type="Gene3D" id="3.40.190.10">
    <property type="entry name" value="Periplasmic binding protein-like II"/>
    <property type="match status" value="2"/>
</dbReference>
<dbReference type="SUPFAM" id="SSF53850">
    <property type="entry name" value="Periplasmic binding protein-like II"/>
    <property type="match status" value="1"/>
</dbReference>
<feature type="signal peptide" evidence="1">
    <location>
        <begin position="1"/>
        <end position="29"/>
    </location>
</feature>
<gene>
    <name evidence="3" type="ORF">BEL05_05560</name>
</gene>
<protein>
    <recommendedName>
        <fullName evidence="2">Solute-binding protein family 3/N-terminal domain-containing protein</fullName>
    </recommendedName>
</protein>
<keyword evidence="1" id="KW-0732">Signal</keyword>
<dbReference type="STRING" id="23.BEL05_05560"/>
<feature type="domain" description="Solute-binding protein family 3/N-terminal" evidence="2">
    <location>
        <begin position="39"/>
        <end position="224"/>
    </location>
</feature>
<organism evidence="3 4">
    <name type="scientific">Shewanella colwelliana</name>
    <name type="common">Alteromonas colwelliana</name>
    <dbReference type="NCBI Taxonomy" id="23"/>
    <lineage>
        <taxon>Bacteria</taxon>
        <taxon>Pseudomonadati</taxon>
        <taxon>Pseudomonadota</taxon>
        <taxon>Gammaproteobacteria</taxon>
        <taxon>Alteromonadales</taxon>
        <taxon>Shewanellaceae</taxon>
        <taxon>Shewanella</taxon>
    </lineage>
</organism>
<evidence type="ECO:0000256" key="1">
    <source>
        <dbReference type="SAM" id="SignalP"/>
    </source>
</evidence>
<accession>A0A1E5IQV5</accession>
<name>A0A1E5IQV5_SHECO</name>
<comment type="caution">
    <text evidence="3">The sequence shown here is derived from an EMBL/GenBank/DDBJ whole genome shotgun (WGS) entry which is preliminary data.</text>
</comment>
<dbReference type="Proteomes" id="UP000095230">
    <property type="component" value="Unassembled WGS sequence"/>
</dbReference>